<evidence type="ECO:0000313" key="2">
    <source>
        <dbReference type="Proteomes" id="UP000005580"/>
    </source>
</evidence>
<dbReference type="Proteomes" id="UP000005580">
    <property type="component" value="Unassembled WGS sequence"/>
</dbReference>
<reference evidence="1" key="1">
    <citation type="submission" date="2011-01" db="EMBL/GenBank/DDBJ databases">
        <authorList>
            <person name="Muzny D."/>
            <person name="Qin X."/>
            <person name="Buhay C."/>
            <person name="Dugan-Rocha S."/>
            <person name="Ding Y."/>
            <person name="Chen G."/>
            <person name="Hawes A."/>
            <person name="Holder M."/>
            <person name="Jhangiani S."/>
            <person name="Johnson A."/>
            <person name="Khan Z."/>
            <person name="Li Z."/>
            <person name="Liu W."/>
            <person name="Liu X."/>
            <person name="Perez L."/>
            <person name="Shen H."/>
            <person name="Wang Q."/>
            <person name="Watt J."/>
            <person name="Xi L."/>
            <person name="Xin Y."/>
            <person name="Zhou J."/>
            <person name="Deng J."/>
            <person name="Jiang H."/>
            <person name="Liu Y."/>
            <person name="Qu J."/>
            <person name="Song X.-Z."/>
            <person name="Zhang L."/>
            <person name="Villasana D."/>
            <person name="Johnson A."/>
            <person name="Liu J."/>
            <person name="Liyanage D."/>
            <person name="Lorensuhewa L."/>
            <person name="Robinson T."/>
            <person name="Song A."/>
            <person name="Song B.-B."/>
            <person name="Dinh H."/>
            <person name="Thornton R."/>
            <person name="Coyle M."/>
            <person name="Francisco L."/>
            <person name="Jackson L."/>
            <person name="Javaid M."/>
            <person name="Korchina V."/>
            <person name="Kovar C."/>
            <person name="Mata R."/>
            <person name="Mathew T."/>
            <person name="Ngo R."/>
            <person name="Nguyen L."/>
            <person name="Nguyen N."/>
            <person name="Okwuonu G."/>
            <person name="Ongeri F."/>
            <person name="Pham C."/>
            <person name="Simmons D."/>
            <person name="Wilczek-Boney K."/>
            <person name="Hale W."/>
            <person name="Jakkamsetti A."/>
            <person name="Pham P."/>
            <person name="Ruth R."/>
            <person name="San Lucas F."/>
            <person name="Warren J."/>
            <person name="Zhang J."/>
            <person name="Zhao Z."/>
            <person name="Zhou C."/>
            <person name="Zhu D."/>
            <person name="Lee S."/>
            <person name="Bess C."/>
            <person name="Blankenburg K."/>
            <person name="Forbes L."/>
            <person name="Fu Q."/>
            <person name="Gubbala S."/>
            <person name="Hirani K."/>
            <person name="Jayaseelan J.C."/>
            <person name="Lara F."/>
            <person name="Munidasa M."/>
            <person name="Palculict T."/>
            <person name="Patil S."/>
            <person name="Pu L.-L."/>
            <person name="Saada N."/>
            <person name="Tang L."/>
            <person name="Weissenberger G."/>
            <person name="Zhu Y."/>
            <person name="Hemphill L."/>
            <person name="Shang Y."/>
            <person name="Youmans B."/>
            <person name="Ayvaz T."/>
            <person name="Ross M."/>
            <person name="Santibanez J."/>
            <person name="Aqrawi P."/>
            <person name="Gross S."/>
            <person name="Joshi V."/>
            <person name="Fowler G."/>
            <person name="Nazareth L."/>
            <person name="Reid J."/>
            <person name="Worley K."/>
            <person name="Petrosino J."/>
            <person name="Highlander S."/>
            <person name="Gibbs R."/>
        </authorList>
    </citation>
    <scope>NUCLEOTIDE SEQUENCE [LARGE SCALE GENOMIC DNA]</scope>
    <source>
        <strain evidence="1">ATCC 33269</strain>
    </source>
</reference>
<gene>
    <name evidence="1" type="ORF">HMPREF0663_11573</name>
</gene>
<proteinExistence type="predicted"/>
<comment type="caution">
    <text evidence="1">The sequence shown here is derived from an EMBL/GenBank/DDBJ whole genome shotgun (WGS) entry which is preliminary data.</text>
</comment>
<sequence>MRCRKGRYIHRAKLQKYLLSSAKLQINCYFCNDIYIICNGF</sequence>
<dbReference type="EMBL" id="AEPE02000005">
    <property type="protein sequence ID" value="EFZ36660.1"/>
    <property type="molecule type" value="Genomic_DNA"/>
</dbReference>
<organism evidence="1 2">
    <name type="scientific">Hoylesella oralis ATCC 33269</name>
    <dbReference type="NCBI Taxonomy" id="873533"/>
    <lineage>
        <taxon>Bacteria</taxon>
        <taxon>Pseudomonadati</taxon>
        <taxon>Bacteroidota</taxon>
        <taxon>Bacteroidia</taxon>
        <taxon>Bacteroidales</taxon>
        <taxon>Prevotellaceae</taxon>
        <taxon>Hoylesella</taxon>
    </lineage>
</organism>
<keyword evidence="2" id="KW-1185">Reference proteome</keyword>
<dbReference type="AlphaFoldDB" id="E7RQX2"/>
<dbReference type="HOGENOM" id="CLU_3274655_0_0_10"/>
<protein>
    <submittedName>
        <fullName evidence="1">Uncharacterized protein</fullName>
    </submittedName>
</protein>
<name>E7RQX2_9BACT</name>
<accession>E7RQX2</accession>
<evidence type="ECO:0000313" key="1">
    <source>
        <dbReference type="EMBL" id="EFZ36660.1"/>
    </source>
</evidence>